<evidence type="ECO:0000256" key="1">
    <source>
        <dbReference type="SAM" id="Phobius"/>
    </source>
</evidence>
<dbReference type="Proteomes" id="UP000789901">
    <property type="component" value="Unassembled WGS sequence"/>
</dbReference>
<keyword evidence="1" id="KW-0472">Membrane</keyword>
<feature type="transmembrane region" description="Helical" evidence="1">
    <location>
        <begin position="74"/>
        <end position="98"/>
    </location>
</feature>
<keyword evidence="3" id="KW-1185">Reference proteome</keyword>
<keyword evidence="1" id="KW-1133">Transmembrane helix</keyword>
<evidence type="ECO:0000313" key="2">
    <source>
        <dbReference type="EMBL" id="CAG8824895.1"/>
    </source>
</evidence>
<dbReference type="EMBL" id="CAJVQB010037146">
    <property type="protein sequence ID" value="CAG8824895.1"/>
    <property type="molecule type" value="Genomic_DNA"/>
</dbReference>
<name>A0ABN7WB71_GIGMA</name>
<comment type="caution">
    <text evidence="2">The sequence shown here is derived from an EMBL/GenBank/DDBJ whole genome shotgun (WGS) entry which is preliminary data.</text>
</comment>
<accession>A0ABN7WB71</accession>
<protein>
    <submittedName>
        <fullName evidence="2">39729_t:CDS:1</fullName>
    </submittedName>
</protein>
<evidence type="ECO:0000313" key="3">
    <source>
        <dbReference type="Proteomes" id="UP000789901"/>
    </source>
</evidence>
<keyword evidence="1" id="KW-0812">Transmembrane</keyword>
<sequence length="509" mass="59794">MNLTKTIKSTITNRKELLDKNRNNFLILELENGESILVFAEYWTNPEAKNPEFWQDKSVRQKDKQISEKLYSQWINLNLVFFNIGVGVLAGMLATFYLTSDKAEKREAGEGIDDYALIQDFLYLTYREILQKENKILFKEKFQAWEGGPFLESVYRQMKDNFQEHESLDCLFEEFTNAISQELEAKPFVAELSQNLKLACREELEELLKMDHFHLIKSRYIKEKIENLVDNPYLDYNKICQIPLGQQPRLYGNLQKLKHTDYYLFKALILDPNHLIYNENNFAKLKKLTCLFSEHYIDIYNIEIPLPRSSFQLTKIQNIALSSARKNNKKKYQLMNYQKIKDSYVFHLTIAVLIGIVLADLTTKLVHMSEGRIELGSLGNLIKKYRQTRNPLNEQLNLNHETKQSEPSGLMKMVGQSLPFLPLLFEQFTGQKIPQMGGTMFEIQMTLQQILVNQQAFNQRLTMLENNATQQFTNLTQQVQSIKSVRLTHDRERKQIDYNLQQENESNKY</sequence>
<reference evidence="2 3" key="1">
    <citation type="submission" date="2021-06" db="EMBL/GenBank/DDBJ databases">
        <authorList>
            <person name="Kallberg Y."/>
            <person name="Tangrot J."/>
            <person name="Rosling A."/>
        </authorList>
    </citation>
    <scope>NUCLEOTIDE SEQUENCE [LARGE SCALE GENOMIC DNA]</scope>
    <source>
        <strain evidence="2 3">120-4 pot B 10/14</strain>
    </source>
</reference>
<organism evidence="2 3">
    <name type="scientific">Gigaspora margarita</name>
    <dbReference type="NCBI Taxonomy" id="4874"/>
    <lineage>
        <taxon>Eukaryota</taxon>
        <taxon>Fungi</taxon>
        <taxon>Fungi incertae sedis</taxon>
        <taxon>Mucoromycota</taxon>
        <taxon>Glomeromycotina</taxon>
        <taxon>Glomeromycetes</taxon>
        <taxon>Diversisporales</taxon>
        <taxon>Gigasporaceae</taxon>
        <taxon>Gigaspora</taxon>
    </lineage>
</organism>
<proteinExistence type="predicted"/>
<gene>
    <name evidence="2" type="ORF">GMARGA_LOCUS28691</name>
</gene>